<dbReference type="SUPFAM" id="SSF57756">
    <property type="entry name" value="Retrovirus zinc finger-like domains"/>
    <property type="match status" value="1"/>
</dbReference>
<dbReference type="PROSITE" id="PS50158">
    <property type="entry name" value="ZF_CCHC"/>
    <property type="match status" value="1"/>
</dbReference>
<keyword evidence="1" id="KW-0479">Metal-binding</keyword>
<name>A0A6V7QI08_ANACO</name>
<feature type="region of interest" description="Disordered" evidence="2">
    <location>
        <begin position="567"/>
        <end position="615"/>
    </location>
</feature>
<dbReference type="SMART" id="SM00343">
    <property type="entry name" value="ZnF_C2HC"/>
    <property type="match status" value="2"/>
</dbReference>
<evidence type="ECO:0000259" key="3">
    <source>
        <dbReference type="PROSITE" id="PS50158"/>
    </source>
</evidence>
<reference evidence="4" key="1">
    <citation type="submission" date="2020-07" db="EMBL/GenBank/DDBJ databases">
        <authorList>
            <person name="Lin J."/>
        </authorList>
    </citation>
    <scope>NUCLEOTIDE SEQUENCE</scope>
</reference>
<evidence type="ECO:0000313" key="4">
    <source>
        <dbReference type="EMBL" id="CAD1842547.1"/>
    </source>
</evidence>
<protein>
    <recommendedName>
        <fullName evidence="3">CCHC-type domain-containing protein</fullName>
    </recommendedName>
</protein>
<sequence>MDGRKKGKEKALELASEEVKTKKETGKPFCHIQRKEREPLRGISVASTSKYISKADEAGFSLQRRTQSSTSLKKARVNEVTNPGKITIDGRSFPKKVKWADAAGLALTREAIPQSEDSDPASNTRLIDTPSTRIWRRSDTIHEKPPTSFSSGSKKSYKEALLTPCSVTPSRLNRRKPIFNSSHLPTSPGSVSFKGRCYRCLDTDHRAAFCKAPIRCLRCRKTGHIARACMDRLPMSVYRAMRARPSYLSAFVPLSEDFFARQNRRRNAMLVDVLPPRTLGHFPQETIANKLASRFGGLPADFHVARYSERDFVIFLPEWVPSDQLIRREILSLDNLRLRCYPWNPYERARRAQLTYNVWIRLVSLPYECWSSRTVAALVGGFGRFIRADDFSVRMVDLTGYRCLVSVDYLSDIPENLEITVGDSSLSVLIQLERWGRRDAVAPGNPPNDQTDQHDPLQRPPVAPRRSEGSIRGRRSSAGGSSTSDASWNSSEIRDRRRAAYVPDGSSLDAPVAPLRRFVEEEHSSSPVSVERLSPPMIVESLSPPVIAGSCGQTVLVSKCSDADVASTVHSPASPDKRVLSGEACRGRSSKSPAVRRRSQSRHRAVDIPPPMYHT</sequence>
<accession>A0A6V7QI08</accession>
<evidence type="ECO:0000256" key="1">
    <source>
        <dbReference type="PROSITE-ProRule" id="PRU00047"/>
    </source>
</evidence>
<keyword evidence="1" id="KW-0863">Zinc-finger</keyword>
<dbReference type="AlphaFoldDB" id="A0A6V7QI08"/>
<feature type="region of interest" description="Disordered" evidence="2">
    <location>
        <begin position="439"/>
        <end position="494"/>
    </location>
</feature>
<evidence type="ECO:0000256" key="2">
    <source>
        <dbReference type="SAM" id="MobiDB-lite"/>
    </source>
</evidence>
<feature type="compositionally biased region" description="Basic residues" evidence="2">
    <location>
        <begin position="594"/>
        <end position="603"/>
    </location>
</feature>
<dbReference type="EMBL" id="LR862136">
    <property type="protein sequence ID" value="CAD1842547.1"/>
    <property type="molecule type" value="Genomic_DNA"/>
</dbReference>
<keyword evidence="1" id="KW-0862">Zinc</keyword>
<feature type="domain" description="CCHC-type" evidence="3">
    <location>
        <begin position="215"/>
        <end position="229"/>
    </location>
</feature>
<dbReference type="GO" id="GO:0003676">
    <property type="term" value="F:nucleic acid binding"/>
    <property type="evidence" value="ECO:0007669"/>
    <property type="project" value="InterPro"/>
</dbReference>
<dbReference type="InterPro" id="IPR001878">
    <property type="entry name" value="Znf_CCHC"/>
</dbReference>
<dbReference type="Gene3D" id="4.10.60.10">
    <property type="entry name" value="Zinc finger, CCHC-type"/>
    <property type="match status" value="1"/>
</dbReference>
<organism evidence="4">
    <name type="scientific">Ananas comosus var. bracteatus</name>
    <name type="common">red pineapple</name>
    <dbReference type="NCBI Taxonomy" id="296719"/>
    <lineage>
        <taxon>Eukaryota</taxon>
        <taxon>Viridiplantae</taxon>
        <taxon>Streptophyta</taxon>
        <taxon>Embryophyta</taxon>
        <taxon>Tracheophyta</taxon>
        <taxon>Spermatophyta</taxon>
        <taxon>Magnoliopsida</taxon>
        <taxon>Liliopsida</taxon>
        <taxon>Poales</taxon>
        <taxon>Bromeliaceae</taxon>
        <taxon>Bromelioideae</taxon>
        <taxon>Ananas</taxon>
    </lineage>
</organism>
<dbReference type="InterPro" id="IPR036875">
    <property type="entry name" value="Znf_CCHC_sf"/>
</dbReference>
<proteinExistence type="predicted"/>
<gene>
    <name evidence="4" type="ORF">CB5_LOCUS25758</name>
</gene>
<dbReference type="GO" id="GO:0008270">
    <property type="term" value="F:zinc ion binding"/>
    <property type="evidence" value="ECO:0007669"/>
    <property type="project" value="UniProtKB-KW"/>
</dbReference>